<feature type="transmembrane region" description="Helical" evidence="9">
    <location>
        <begin position="96"/>
        <end position="118"/>
    </location>
</feature>
<keyword evidence="11" id="KW-1185">Reference proteome</keyword>
<keyword evidence="6 9" id="KW-1133">Transmembrane helix</keyword>
<keyword evidence="5" id="KW-0029">Amino-acid transport</keyword>
<feature type="transmembrane region" description="Helical" evidence="9">
    <location>
        <begin position="253"/>
        <end position="276"/>
    </location>
</feature>
<feature type="transmembrane region" description="Helical" evidence="9">
    <location>
        <begin position="139"/>
        <end position="159"/>
    </location>
</feature>
<dbReference type="PANTHER" id="PTHR11795:SF445">
    <property type="entry name" value="AMINO ACID ABC TRANSPORTER PERMEASE PROTEIN"/>
    <property type="match status" value="1"/>
</dbReference>
<sequence length="294" mass="30543">MNGLAQVTVYGILQGGLLAAVAVGFSLIWGLNKIINVAHGEFVMLGAYVTWRVNDTFAADPFVGAFVAMSVLFGVGYLIQRLIINFVIDAPLRLTLLLMFGISVVLEAALVALHSTAYQALPTSYAMTSFTVLEIRVPLGRLLAFAFSVICALAIAAFLNRTGTGLTIRAAGMNRKAARLVGIDIRHSYALTFALGTGLAGAGGAMIALVGTFSPADAATYTMSSFVVAVLGGLGSMKGALAAGVLLGVIQAWAAYLVSGTLTNLIAFGLVLIVLVNQPRGLFGRGRLGGGEER</sequence>
<feature type="transmembrane region" description="Helical" evidence="9">
    <location>
        <begin position="7"/>
        <end position="28"/>
    </location>
</feature>
<dbReference type="InterPro" id="IPR001851">
    <property type="entry name" value="ABC_transp_permease"/>
</dbReference>
<keyword evidence="3" id="KW-1003">Cell membrane</keyword>
<evidence type="ECO:0000256" key="7">
    <source>
        <dbReference type="ARBA" id="ARBA00023136"/>
    </source>
</evidence>
<comment type="subcellular location">
    <subcellularLocation>
        <location evidence="1">Cell membrane</location>
        <topology evidence="1">Multi-pass membrane protein</topology>
    </subcellularLocation>
</comment>
<reference evidence="10" key="1">
    <citation type="submission" date="2020-11" db="EMBL/GenBank/DDBJ databases">
        <title>Sequencing the genomes of 1000 actinobacteria strains.</title>
        <authorList>
            <person name="Klenk H.-P."/>
        </authorList>
    </citation>
    <scope>NUCLEOTIDE SEQUENCE</scope>
    <source>
        <strain evidence="10">DSM 43175</strain>
    </source>
</reference>
<dbReference type="InterPro" id="IPR052157">
    <property type="entry name" value="BCAA_transport_permease"/>
</dbReference>
<evidence type="ECO:0000313" key="11">
    <source>
        <dbReference type="Proteomes" id="UP000614047"/>
    </source>
</evidence>
<dbReference type="GO" id="GO:0006865">
    <property type="term" value="P:amino acid transport"/>
    <property type="evidence" value="ECO:0007669"/>
    <property type="project" value="UniProtKB-KW"/>
</dbReference>
<feature type="transmembrane region" description="Helical" evidence="9">
    <location>
        <begin position="63"/>
        <end position="84"/>
    </location>
</feature>
<evidence type="ECO:0000256" key="5">
    <source>
        <dbReference type="ARBA" id="ARBA00022970"/>
    </source>
</evidence>
<dbReference type="Pfam" id="PF02653">
    <property type="entry name" value="BPD_transp_2"/>
    <property type="match status" value="1"/>
</dbReference>
<dbReference type="PANTHER" id="PTHR11795">
    <property type="entry name" value="BRANCHED-CHAIN AMINO ACID TRANSPORT SYSTEM PERMEASE PROTEIN LIVH"/>
    <property type="match status" value="1"/>
</dbReference>
<proteinExistence type="inferred from homology"/>
<gene>
    <name evidence="10" type="ORF">IW256_001001</name>
</gene>
<comment type="caution">
    <text evidence="10">The sequence shown here is derived from an EMBL/GenBank/DDBJ whole genome shotgun (WGS) entry which is preliminary data.</text>
</comment>
<keyword evidence="2" id="KW-0813">Transport</keyword>
<accession>A0A931DHL5</accession>
<evidence type="ECO:0000313" key="10">
    <source>
        <dbReference type="EMBL" id="MBG6086888.1"/>
    </source>
</evidence>
<dbReference type="GO" id="GO:0005886">
    <property type="term" value="C:plasma membrane"/>
    <property type="evidence" value="ECO:0007669"/>
    <property type="project" value="UniProtKB-SubCell"/>
</dbReference>
<evidence type="ECO:0000256" key="3">
    <source>
        <dbReference type="ARBA" id="ARBA00022475"/>
    </source>
</evidence>
<dbReference type="CDD" id="cd06582">
    <property type="entry name" value="TM_PBP1_LivH_like"/>
    <property type="match status" value="1"/>
</dbReference>
<evidence type="ECO:0000256" key="2">
    <source>
        <dbReference type="ARBA" id="ARBA00022448"/>
    </source>
</evidence>
<evidence type="ECO:0000256" key="8">
    <source>
        <dbReference type="ARBA" id="ARBA00037998"/>
    </source>
</evidence>
<dbReference type="GO" id="GO:0022857">
    <property type="term" value="F:transmembrane transporter activity"/>
    <property type="evidence" value="ECO:0007669"/>
    <property type="project" value="InterPro"/>
</dbReference>
<feature type="transmembrane region" description="Helical" evidence="9">
    <location>
        <begin position="189"/>
        <end position="213"/>
    </location>
</feature>
<comment type="similarity">
    <text evidence="8">Belongs to the binding-protein-dependent transport system permease family. LivHM subfamily.</text>
</comment>
<organism evidence="10 11">
    <name type="scientific">Actinomadura viridis</name>
    <dbReference type="NCBI Taxonomy" id="58110"/>
    <lineage>
        <taxon>Bacteria</taxon>
        <taxon>Bacillati</taxon>
        <taxon>Actinomycetota</taxon>
        <taxon>Actinomycetes</taxon>
        <taxon>Streptosporangiales</taxon>
        <taxon>Thermomonosporaceae</taxon>
        <taxon>Actinomadura</taxon>
    </lineage>
</organism>
<keyword evidence="7 9" id="KW-0472">Membrane</keyword>
<dbReference type="EMBL" id="JADOUA010000001">
    <property type="protein sequence ID" value="MBG6086888.1"/>
    <property type="molecule type" value="Genomic_DNA"/>
</dbReference>
<dbReference type="AlphaFoldDB" id="A0A931DHL5"/>
<evidence type="ECO:0000256" key="4">
    <source>
        <dbReference type="ARBA" id="ARBA00022692"/>
    </source>
</evidence>
<evidence type="ECO:0000256" key="1">
    <source>
        <dbReference type="ARBA" id="ARBA00004651"/>
    </source>
</evidence>
<protein>
    <submittedName>
        <fullName evidence="10">Branched-chain amino acid transport system permease protein</fullName>
    </submittedName>
</protein>
<feature type="transmembrane region" description="Helical" evidence="9">
    <location>
        <begin position="225"/>
        <end position="247"/>
    </location>
</feature>
<dbReference type="Proteomes" id="UP000614047">
    <property type="component" value="Unassembled WGS sequence"/>
</dbReference>
<keyword evidence="4 9" id="KW-0812">Transmembrane</keyword>
<evidence type="ECO:0000256" key="9">
    <source>
        <dbReference type="SAM" id="Phobius"/>
    </source>
</evidence>
<dbReference type="RefSeq" id="WP_197009824.1">
    <property type="nucleotide sequence ID" value="NZ_BAABES010000007.1"/>
</dbReference>
<evidence type="ECO:0000256" key="6">
    <source>
        <dbReference type="ARBA" id="ARBA00022989"/>
    </source>
</evidence>
<name>A0A931DHL5_9ACTN</name>